<proteinExistence type="predicted"/>
<accession>A0A1M7B0Y1</accession>
<dbReference type="EMBL" id="FRCA01000001">
    <property type="protein sequence ID" value="SHL48601.1"/>
    <property type="molecule type" value="Genomic_DNA"/>
</dbReference>
<dbReference type="EMBL" id="BJXU01000004">
    <property type="protein sequence ID" value="GEN22184.1"/>
    <property type="molecule type" value="Genomic_DNA"/>
</dbReference>
<evidence type="ECO:0000313" key="1">
    <source>
        <dbReference type="EMBL" id="GEN22184.1"/>
    </source>
</evidence>
<protein>
    <submittedName>
        <fullName evidence="2">Uncharacterized protein</fullName>
    </submittedName>
</protein>
<sequence>MKRTPQGWPKGAEYWSLEQIEEFLTSEQEKPFQYGMEKFTRLVNDCATDRKFVEDSPGLLELLLLVRDGMVDGATEHWTLDDYLEWLISARNKRVSKQRHAETQDFKRDVYQYYREHQGTFRSKRAAAAAIHEAKLVPVEERTIYGWLRELD</sequence>
<dbReference type="Proteomes" id="UP000184123">
    <property type="component" value="Unassembled WGS sequence"/>
</dbReference>
<dbReference type="STRING" id="44933.SAMN05660971_00716"/>
<evidence type="ECO:0000313" key="4">
    <source>
        <dbReference type="Proteomes" id="UP000321726"/>
    </source>
</evidence>
<evidence type="ECO:0000313" key="2">
    <source>
        <dbReference type="EMBL" id="SHL48601.1"/>
    </source>
</evidence>
<reference evidence="1 4" key="2">
    <citation type="submission" date="2019-07" db="EMBL/GenBank/DDBJ databases">
        <title>Whole genome shotgun sequence of Halomonas cupida NBRC 102219.</title>
        <authorList>
            <person name="Hosoyama A."/>
            <person name="Uohara A."/>
            <person name="Ohji S."/>
            <person name="Ichikawa N."/>
        </authorList>
    </citation>
    <scope>NUCLEOTIDE SEQUENCE [LARGE SCALE GENOMIC DNA]</scope>
    <source>
        <strain evidence="1 4">NBRC 102219</strain>
    </source>
</reference>
<name>A0A1M7B0Y1_9GAMM</name>
<evidence type="ECO:0000313" key="3">
    <source>
        <dbReference type="Proteomes" id="UP000184123"/>
    </source>
</evidence>
<dbReference type="AlphaFoldDB" id="A0A1M7B0Y1"/>
<dbReference type="Proteomes" id="UP000321726">
    <property type="component" value="Unassembled WGS sequence"/>
</dbReference>
<dbReference type="RefSeq" id="WP_073433598.1">
    <property type="nucleotide sequence ID" value="NZ_BJXU01000004.1"/>
</dbReference>
<keyword evidence="4" id="KW-1185">Reference proteome</keyword>
<gene>
    <name evidence="1" type="ORF">HCU01_01330</name>
    <name evidence="2" type="ORF">SAMN05660971_00716</name>
</gene>
<reference evidence="2 3" key="1">
    <citation type="submission" date="2016-11" db="EMBL/GenBank/DDBJ databases">
        <authorList>
            <person name="Jaros S."/>
            <person name="Januszkiewicz K."/>
            <person name="Wedrychowicz H."/>
        </authorList>
    </citation>
    <scope>NUCLEOTIDE SEQUENCE [LARGE SCALE GENOMIC DNA]</scope>
    <source>
        <strain evidence="2 3">DSM 4740</strain>
    </source>
</reference>
<organism evidence="2 3">
    <name type="scientific">Halomonas cupida</name>
    <dbReference type="NCBI Taxonomy" id="44933"/>
    <lineage>
        <taxon>Bacteria</taxon>
        <taxon>Pseudomonadati</taxon>
        <taxon>Pseudomonadota</taxon>
        <taxon>Gammaproteobacteria</taxon>
        <taxon>Oceanospirillales</taxon>
        <taxon>Halomonadaceae</taxon>
        <taxon>Halomonas</taxon>
    </lineage>
</organism>